<name>A0AA36FLJ9_OCTVU</name>
<dbReference type="InterPro" id="IPR058808">
    <property type="entry name" value="GAIN_ADGRA2/3"/>
</dbReference>
<dbReference type="Pfam" id="PF00002">
    <property type="entry name" value="7tm_2"/>
    <property type="match status" value="1"/>
</dbReference>
<dbReference type="PANTHER" id="PTHR45692">
    <property type="entry name" value="G_PROTEIN_RECEP_F2_4 DOMAIN-CONTAINING PROTEIN"/>
    <property type="match status" value="1"/>
</dbReference>
<dbReference type="GO" id="GO:0016020">
    <property type="term" value="C:membrane"/>
    <property type="evidence" value="ECO:0007669"/>
    <property type="project" value="UniProtKB-SubCell"/>
</dbReference>
<dbReference type="AlphaFoldDB" id="A0AA36FLJ9"/>
<evidence type="ECO:0000313" key="7">
    <source>
        <dbReference type="EMBL" id="CAI9743450.1"/>
    </source>
</evidence>
<proteinExistence type="predicted"/>
<dbReference type="Gene3D" id="1.20.1070.10">
    <property type="entry name" value="Rhodopsin 7-helix transmembrane proteins"/>
    <property type="match status" value="1"/>
</dbReference>
<dbReference type="InterPro" id="IPR000832">
    <property type="entry name" value="GPCR_2_secretin-like"/>
</dbReference>
<evidence type="ECO:0000256" key="2">
    <source>
        <dbReference type="ARBA" id="ARBA00022692"/>
    </source>
</evidence>
<accession>A0AA36FLJ9</accession>
<keyword evidence="3 5" id="KW-1133">Transmembrane helix</keyword>
<gene>
    <name evidence="7" type="ORF">OCTVUL_1B024757</name>
</gene>
<feature type="domain" description="G-protein coupled receptors family 2 profile 2" evidence="6">
    <location>
        <begin position="433"/>
        <end position="528"/>
    </location>
</feature>
<keyword evidence="2 5" id="KW-0812">Transmembrane</keyword>
<evidence type="ECO:0000256" key="1">
    <source>
        <dbReference type="ARBA" id="ARBA00004141"/>
    </source>
</evidence>
<dbReference type="GO" id="GO:0007166">
    <property type="term" value="P:cell surface receptor signaling pathway"/>
    <property type="evidence" value="ECO:0007669"/>
    <property type="project" value="InterPro"/>
</dbReference>
<evidence type="ECO:0000256" key="4">
    <source>
        <dbReference type="ARBA" id="ARBA00023136"/>
    </source>
</evidence>
<dbReference type="InterPro" id="IPR017981">
    <property type="entry name" value="GPCR_2-like_7TM"/>
</dbReference>
<evidence type="ECO:0000313" key="8">
    <source>
        <dbReference type="Proteomes" id="UP001162480"/>
    </source>
</evidence>
<dbReference type="GO" id="GO:0004930">
    <property type="term" value="F:G protein-coupled receptor activity"/>
    <property type="evidence" value="ECO:0007669"/>
    <property type="project" value="InterPro"/>
</dbReference>
<organism evidence="7 8">
    <name type="scientific">Octopus vulgaris</name>
    <name type="common">Common octopus</name>
    <dbReference type="NCBI Taxonomy" id="6645"/>
    <lineage>
        <taxon>Eukaryota</taxon>
        <taxon>Metazoa</taxon>
        <taxon>Spiralia</taxon>
        <taxon>Lophotrochozoa</taxon>
        <taxon>Mollusca</taxon>
        <taxon>Cephalopoda</taxon>
        <taxon>Coleoidea</taxon>
        <taxon>Octopodiformes</taxon>
        <taxon>Octopoda</taxon>
        <taxon>Incirrata</taxon>
        <taxon>Octopodidae</taxon>
        <taxon>Octopus</taxon>
    </lineage>
</organism>
<reference evidence="7" key="1">
    <citation type="submission" date="2023-08" db="EMBL/GenBank/DDBJ databases">
        <authorList>
            <person name="Alioto T."/>
            <person name="Alioto T."/>
            <person name="Gomez Garrido J."/>
        </authorList>
    </citation>
    <scope>NUCLEOTIDE SEQUENCE</scope>
</reference>
<dbReference type="EMBL" id="OX597842">
    <property type="protein sequence ID" value="CAI9743450.1"/>
    <property type="molecule type" value="Genomic_DNA"/>
</dbReference>
<keyword evidence="4 5" id="KW-0472">Membrane</keyword>
<evidence type="ECO:0000256" key="3">
    <source>
        <dbReference type="ARBA" id="ARBA00022989"/>
    </source>
</evidence>
<comment type="subcellular location">
    <subcellularLocation>
        <location evidence="1">Membrane</location>
        <topology evidence="1">Multi-pass membrane protein</topology>
    </subcellularLocation>
</comment>
<evidence type="ECO:0000259" key="6">
    <source>
        <dbReference type="PROSITE" id="PS50261"/>
    </source>
</evidence>
<sequence>MEDELSSLTGAYEVEYCGLRWQKEIFSINCLVLDDVTKDEVLKQIFQTFNTSQTLHNLGIHEDKMELIGEMFCNESTTSTSNGTFYWPMTKIGTDVTIPCHANVATRHCSSGEMVHLEMPTNQYGTSPKCSPFTGVWQEPDMSQCYNTEGITQQLKNITIVDIGKENVEEVSTKLSDISKKAVYFKAEDIDLAVDIQEKMLPLISNVSADITLTNILLSINNMIDTPEEILVEAEQSDGTGSRMLDIIEAIPEEIPLEGQQLTALYSNLGIGAIKVEKDTLNGAVYGISFGNNGTEAMTTIQNSNSHLQVKDTANFISLGRSLLTHLKEGEESKWSRMTFFSLRDDKLYRVIQKSRTKAITNIYSTVIAASIPNIRITNLDEPVIISYNLINQLTYDETHPICKRIVIKHFIKLKKIQRIFTSYQTLAVEYRLSFSFLQNLRKLMTSKILVCLCISLAVSNLIFLVGMQEYATTKPAACKAVAALIHYFLMTSLMWMTVEVLHVCLAAVVVSQTVQRSFMIRSSILSWDAGYQRDRSILLLWPPWGSFSSSTFLSSLLMSGT</sequence>
<evidence type="ECO:0000256" key="5">
    <source>
        <dbReference type="SAM" id="Phobius"/>
    </source>
</evidence>
<feature type="transmembrane region" description="Helical" evidence="5">
    <location>
        <begin position="488"/>
        <end position="512"/>
    </location>
</feature>
<dbReference type="PROSITE" id="PS50261">
    <property type="entry name" value="G_PROTEIN_RECEP_F2_4"/>
    <property type="match status" value="1"/>
</dbReference>
<dbReference type="Pfam" id="PF26588">
    <property type="entry name" value="GAIN_ADGRA3"/>
    <property type="match status" value="1"/>
</dbReference>
<keyword evidence="8" id="KW-1185">Reference proteome</keyword>
<feature type="transmembrane region" description="Helical" evidence="5">
    <location>
        <begin position="449"/>
        <end position="468"/>
    </location>
</feature>
<dbReference type="PANTHER" id="PTHR45692:SF1">
    <property type="entry name" value="G-PROTEIN COUPLED RECEPTORS FAMILY 2 PROFILE 2 DOMAIN-CONTAINING PROTEIN"/>
    <property type="match status" value="1"/>
</dbReference>
<protein>
    <submittedName>
        <fullName evidence="7">Adhesion G-protein coupled receptor G6-like</fullName>
    </submittedName>
</protein>
<dbReference type="Proteomes" id="UP001162480">
    <property type="component" value="Chromosome 29"/>
</dbReference>